<feature type="signal peptide" evidence="1">
    <location>
        <begin position="1"/>
        <end position="20"/>
    </location>
</feature>
<feature type="chain" id="PRO_5013106453" evidence="1">
    <location>
        <begin position="21"/>
        <end position="106"/>
    </location>
</feature>
<dbReference type="PROSITE" id="PS51257">
    <property type="entry name" value="PROKAR_LIPOPROTEIN"/>
    <property type="match status" value="1"/>
</dbReference>
<accession>A0A2A9P9Q6</accession>
<organism evidence="2 3">
    <name type="scientific">Ophiocordyceps unilateralis</name>
    <name type="common">Zombie-ant fungus</name>
    <name type="synonym">Torrubia unilateralis</name>
    <dbReference type="NCBI Taxonomy" id="268505"/>
    <lineage>
        <taxon>Eukaryota</taxon>
        <taxon>Fungi</taxon>
        <taxon>Dikarya</taxon>
        <taxon>Ascomycota</taxon>
        <taxon>Pezizomycotina</taxon>
        <taxon>Sordariomycetes</taxon>
        <taxon>Hypocreomycetidae</taxon>
        <taxon>Hypocreales</taxon>
        <taxon>Ophiocordycipitaceae</taxon>
        <taxon>Ophiocordyceps</taxon>
    </lineage>
</organism>
<dbReference type="AlphaFoldDB" id="A0A2A9P9Q6"/>
<comment type="caution">
    <text evidence="2">The sequence shown here is derived from an EMBL/GenBank/DDBJ whole genome shotgun (WGS) entry which is preliminary data.</text>
</comment>
<keyword evidence="1" id="KW-0732">Signal</keyword>
<gene>
    <name evidence="2" type="ORF">XA68_14091</name>
</gene>
<reference evidence="2 3" key="1">
    <citation type="journal article" date="2015" name="BMC Genomics">
        <title>Gene expression during zombie ant biting behavior reflects the complexity underlying fungal parasitic behavioral manipulation.</title>
        <authorList>
            <person name="de Bekker C."/>
            <person name="Ohm R.A."/>
            <person name="Loreto R.G."/>
            <person name="Sebastian A."/>
            <person name="Albert I."/>
            <person name="Merrow M."/>
            <person name="Brachmann A."/>
            <person name="Hughes D.P."/>
        </authorList>
    </citation>
    <scope>NUCLEOTIDE SEQUENCE [LARGE SCALE GENOMIC DNA]</scope>
    <source>
        <strain evidence="2 3">SC16a</strain>
    </source>
</reference>
<evidence type="ECO:0000256" key="1">
    <source>
        <dbReference type="SAM" id="SignalP"/>
    </source>
</evidence>
<reference evidence="2 3" key="2">
    <citation type="journal article" date="2017" name="Sci. Rep.">
        <title>Ant-infecting Ophiocordyceps genomes reveal a high diversity of potential behavioral manipulation genes and a possible major role for enterotoxins.</title>
        <authorList>
            <person name="de Bekker C."/>
            <person name="Ohm R.A."/>
            <person name="Evans H.C."/>
            <person name="Brachmann A."/>
            <person name="Hughes D.P."/>
        </authorList>
    </citation>
    <scope>NUCLEOTIDE SEQUENCE [LARGE SCALE GENOMIC DNA]</scope>
    <source>
        <strain evidence="2 3">SC16a</strain>
    </source>
</reference>
<proteinExistence type="predicted"/>
<keyword evidence="3" id="KW-1185">Reference proteome</keyword>
<protein>
    <submittedName>
        <fullName evidence="2">Uncharacterized protein</fullName>
    </submittedName>
</protein>
<evidence type="ECO:0000313" key="2">
    <source>
        <dbReference type="EMBL" id="PFH58149.1"/>
    </source>
</evidence>
<sequence>MRFTLTTTTIGLLLATNVMASCGSQAACEAKTGRARIGCLAHWKACSASTKTTKTEETYNNPCGGNFASEPPSNHPLPDTLPHGCQYRTGVKVVVGSSSPTGAASD</sequence>
<evidence type="ECO:0000313" key="3">
    <source>
        <dbReference type="Proteomes" id="UP000037136"/>
    </source>
</evidence>
<dbReference type="Proteomes" id="UP000037136">
    <property type="component" value="Unassembled WGS sequence"/>
</dbReference>
<name>A0A2A9P9Q6_OPHUN</name>
<dbReference type="EMBL" id="LAZP02000322">
    <property type="protein sequence ID" value="PFH58149.1"/>
    <property type="molecule type" value="Genomic_DNA"/>
</dbReference>